<dbReference type="EMBL" id="CAJVPY010008722">
    <property type="protein sequence ID" value="CAG8699982.1"/>
    <property type="molecule type" value="Genomic_DNA"/>
</dbReference>
<gene>
    <name evidence="1" type="ORF">DERYTH_LOCUS12925</name>
</gene>
<proteinExistence type="predicted"/>
<accession>A0A9N9N435</accession>
<evidence type="ECO:0000313" key="1">
    <source>
        <dbReference type="EMBL" id="CAG8699982.1"/>
    </source>
</evidence>
<name>A0A9N9N435_9GLOM</name>
<dbReference type="Proteomes" id="UP000789405">
    <property type="component" value="Unassembled WGS sequence"/>
</dbReference>
<reference evidence="1" key="1">
    <citation type="submission" date="2021-06" db="EMBL/GenBank/DDBJ databases">
        <authorList>
            <person name="Kallberg Y."/>
            <person name="Tangrot J."/>
            <person name="Rosling A."/>
        </authorList>
    </citation>
    <scope>NUCLEOTIDE SEQUENCE</scope>
    <source>
        <strain evidence="1">MA453B</strain>
    </source>
</reference>
<dbReference type="AlphaFoldDB" id="A0A9N9N435"/>
<comment type="caution">
    <text evidence="1">The sequence shown here is derived from an EMBL/GenBank/DDBJ whole genome shotgun (WGS) entry which is preliminary data.</text>
</comment>
<organism evidence="1 2">
    <name type="scientific">Dentiscutata erythropus</name>
    <dbReference type="NCBI Taxonomy" id="1348616"/>
    <lineage>
        <taxon>Eukaryota</taxon>
        <taxon>Fungi</taxon>
        <taxon>Fungi incertae sedis</taxon>
        <taxon>Mucoromycota</taxon>
        <taxon>Glomeromycotina</taxon>
        <taxon>Glomeromycetes</taxon>
        <taxon>Diversisporales</taxon>
        <taxon>Gigasporaceae</taxon>
        <taxon>Dentiscutata</taxon>
    </lineage>
</organism>
<dbReference type="OrthoDB" id="2288491at2759"/>
<protein>
    <submittedName>
        <fullName evidence="1">16995_t:CDS:1</fullName>
    </submittedName>
</protein>
<sequence length="91" mass="10433">MRGQATYSTFSPRDQIKSKNDNALIIDISQLLISHGGRVISTKIAYKNHLFQVTNVYAPQNSKDRSEFFERWTPLYDEESINILGETLTPI</sequence>
<evidence type="ECO:0000313" key="2">
    <source>
        <dbReference type="Proteomes" id="UP000789405"/>
    </source>
</evidence>
<keyword evidence="2" id="KW-1185">Reference proteome</keyword>